<gene>
    <name evidence="1" type="ORF">F8M41_013971</name>
</gene>
<name>A0A8H4EP47_GIGMA</name>
<reference evidence="1 2" key="1">
    <citation type="journal article" date="2019" name="Environ. Microbiol.">
        <title>At the nexus of three kingdoms: the genome of the mycorrhizal fungus Gigaspora margarita provides insights into plant, endobacterial and fungal interactions.</title>
        <authorList>
            <person name="Venice F."/>
            <person name="Ghignone S."/>
            <person name="Salvioli di Fossalunga A."/>
            <person name="Amselem J."/>
            <person name="Novero M."/>
            <person name="Xianan X."/>
            <person name="Sedzielewska Toro K."/>
            <person name="Morin E."/>
            <person name="Lipzen A."/>
            <person name="Grigoriev I.V."/>
            <person name="Henrissat B."/>
            <person name="Martin F.M."/>
            <person name="Bonfante P."/>
        </authorList>
    </citation>
    <scope>NUCLEOTIDE SEQUENCE [LARGE SCALE GENOMIC DNA]</scope>
    <source>
        <strain evidence="1 2">BEG34</strain>
    </source>
</reference>
<dbReference type="Proteomes" id="UP000439903">
    <property type="component" value="Unassembled WGS sequence"/>
</dbReference>
<proteinExistence type="predicted"/>
<accession>A0A8H4EP47</accession>
<protein>
    <submittedName>
        <fullName evidence="1">Uncharacterized protein</fullName>
    </submittedName>
</protein>
<keyword evidence="2" id="KW-1185">Reference proteome</keyword>
<sequence length="143" mass="16909">MHIWTIAPETAKIILIYCWKNKSKLETTGTDEIAKQSIIRNLASFNDNLNSDSEILPPPNFITNVEIVNNEHHLFGFIYSLNINKLTLKLYGKVYYQLYDLIQVDEILIPFIKIRKLWNLLDKYYEYSLSNFKIIIFLNLFCL</sequence>
<evidence type="ECO:0000313" key="2">
    <source>
        <dbReference type="Proteomes" id="UP000439903"/>
    </source>
</evidence>
<comment type="caution">
    <text evidence="1">The sequence shown here is derived from an EMBL/GenBank/DDBJ whole genome shotgun (WGS) entry which is preliminary data.</text>
</comment>
<dbReference type="AlphaFoldDB" id="A0A8H4EP47"/>
<dbReference type="EMBL" id="WTPW01000285">
    <property type="protein sequence ID" value="KAF0526856.1"/>
    <property type="molecule type" value="Genomic_DNA"/>
</dbReference>
<evidence type="ECO:0000313" key="1">
    <source>
        <dbReference type="EMBL" id="KAF0526856.1"/>
    </source>
</evidence>
<organism evidence="1 2">
    <name type="scientific">Gigaspora margarita</name>
    <dbReference type="NCBI Taxonomy" id="4874"/>
    <lineage>
        <taxon>Eukaryota</taxon>
        <taxon>Fungi</taxon>
        <taxon>Fungi incertae sedis</taxon>
        <taxon>Mucoromycota</taxon>
        <taxon>Glomeromycotina</taxon>
        <taxon>Glomeromycetes</taxon>
        <taxon>Diversisporales</taxon>
        <taxon>Gigasporaceae</taxon>
        <taxon>Gigaspora</taxon>
    </lineage>
</organism>